<dbReference type="AlphaFoldDB" id="A0AAD8NF28"/>
<proteinExistence type="predicted"/>
<keyword evidence="2" id="KW-1185">Reference proteome</keyword>
<dbReference type="Proteomes" id="UP001229421">
    <property type="component" value="Unassembled WGS sequence"/>
</dbReference>
<name>A0AAD8NF28_TARER</name>
<accession>A0AAD8NF28</accession>
<evidence type="ECO:0000313" key="2">
    <source>
        <dbReference type="Proteomes" id="UP001229421"/>
    </source>
</evidence>
<organism evidence="1 2">
    <name type="scientific">Tagetes erecta</name>
    <name type="common">African marigold</name>
    <dbReference type="NCBI Taxonomy" id="13708"/>
    <lineage>
        <taxon>Eukaryota</taxon>
        <taxon>Viridiplantae</taxon>
        <taxon>Streptophyta</taxon>
        <taxon>Embryophyta</taxon>
        <taxon>Tracheophyta</taxon>
        <taxon>Spermatophyta</taxon>
        <taxon>Magnoliopsida</taxon>
        <taxon>eudicotyledons</taxon>
        <taxon>Gunneridae</taxon>
        <taxon>Pentapetalae</taxon>
        <taxon>asterids</taxon>
        <taxon>campanulids</taxon>
        <taxon>Asterales</taxon>
        <taxon>Asteraceae</taxon>
        <taxon>Asteroideae</taxon>
        <taxon>Heliantheae alliance</taxon>
        <taxon>Tageteae</taxon>
        <taxon>Tagetes</taxon>
    </lineage>
</organism>
<evidence type="ECO:0000313" key="1">
    <source>
        <dbReference type="EMBL" id="KAK1406442.1"/>
    </source>
</evidence>
<sequence length="109" mass="11845">MMDLTMVAGGGASTDLDGYRANGGGEQKLKESPYGSRSLALFIITQEASTPSQSVLLTQVTSLCERFPTIARLALHKDSKVADYALIQNGNITWQIMLKKPPHSLEEFS</sequence>
<protein>
    <submittedName>
        <fullName evidence="1">Uncharacterized protein</fullName>
    </submittedName>
</protein>
<comment type="caution">
    <text evidence="1">The sequence shown here is derived from an EMBL/GenBank/DDBJ whole genome shotgun (WGS) entry which is preliminary data.</text>
</comment>
<gene>
    <name evidence="1" type="ORF">QVD17_41740</name>
</gene>
<dbReference type="EMBL" id="JAUHHV010000012">
    <property type="protein sequence ID" value="KAK1406442.1"/>
    <property type="molecule type" value="Genomic_DNA"/>
</dbReference>
<reference evidence="1" key="1">
    <citation type="journal article" date="2023" name="bioRxiv">
        <title>Improved chromosome-level genome assembly for marigold (Tagetes erecta).</title>
        <authorList>
            <person name="Jiang F."/>
            <person name="Yuan L."/>
            <person name="Wang S."/>
            <person name="Wang H."/>
            <person name="Xu D."/>
            <person name="Wang A."/>
            <person name="Fan W."/>
        </authorList>
    </citation>
    <scope>NUCLEOTIDE SEQUENCE</scope>
    <source>
        <strain evidence="1">WSJ</strain>
        <tissue evidence="1">Leaf</tissue>
    </source>
</reference>